<name>A0A1G6SVK7_9ACTN</name>
<evidence type="ECO:0000256" key="11">
    <source>
        <dbReference type="RuleBase" id="RU000363"/>
    </source>
</evidence>
<dbReference type="EC" id="1.1.1.298" evidence="4"/>
<evidence type="ECO:0000256" key="1">
    <source>
        <dbReference type="ARBA" id="ARBA00006484"/>
    </source>
</evidence>
<evidence type="ECO:0000256" key="8">
    <source>
        <dbReference type="ARBA" id="ARBA00044349"/>
    </source>
</evidence>
<protein>
    <recommendedName>
        <fullName evidence="6">NADP-dependent 3-hydroxy acid dehydrogenase YdfG</fullName>
        <ecNumber evidence="4">1.1.1.298</ecNumber>
        <ecNumber evidence="5">1.1.1.381</ecNumber>
    </recommendedName>
    <alternativeName>
        <fullName evidence="8">L-allo-threonine dehydrogenase</fullName>
    </alternativeName>
    <alternativeName>
        <fullName evidence="7">Malonic semialdehyde reductase</fullName>
    </alternativeName>
</protein>
<evidence type="ECO:0000256" key="2">
    <source>
        <dbReference type="ARBA" id="ARBA00023002"/>
    </source>
</evidence>
<dbReference type="Proteomes" id="UP000198546">
    <property type="component" value="Chromosome i"/>
</dbReference>
<dbReference type="STRING" id="675864.SAMN04489747_0445"/>
<proteinExistence type="inferred from homology"/>
<dbReference type="InterPro" id="IPR036291">
    <property type="entry name" value="NAD(P)-bd_dom_sf"/>
</dbReference>
<dbReference type="EMBL" id="LT629688">
    <property type="protein sequence ID" value="SDD20980.1"/>
    <property type="molecule type" value="Genomic_DNA"/>
</dbReference>
<dbReference type="InterPro" id="IPR057326">
    <property type="entry name" value="KR_dom"/>
</dbReference>
<accession>A0A1G6SVK7</accession>
<evidence type="ECO:0000256" key="10">
    <source>
        <dbReference type="ARBA" id="ARBA00047274"/>
    </source>
</evidence>
<evidence type="ECO:0000256" key="9">
    <source>
        <dbReference type="ARBA" id="ARBA00045650"/>
    </source>
</evidence>
<dbReference type="OrthoDB" id="9797538at2"/>
<dbReference type="PANTHER" id="PTHR43086:SF3">
    <property type="entry name" value="NADP-DEPENDENT 3-HYDROXY ACID DEHYDROGENASE YDFG"/>
    <property type="match status" value="1"/>
</dbReference>
<evidence type="ECO:0000256" key="4">
    <source>
        <dbReference type="ARBA" id="ARBA00044050"/>
    </source>
</evidence>
<reference evidence="13 14" key="1">
    <citation type="submission" date="2016-10" db="EMBL/GenBank/DDBJ databases">
        <authorList>
            <person name="de Groot N.N."/>
        </authorList>
    </citation>
    <scope>NUCLEOTIDE SEQUENCE [LARGE SCALE GENOMIC DNA]</scope>
    <source>
        <strain evidence="13 14">MON 2.2</strain>
    </source>
</reference>
<dbReference type="InterPro" id="IPR002347">
    <property type="entry name" value="SDR_fam"/>
</dbReference>
<evidence type="ECO:0000313" key="14">
    <source>
        <dbReference type="Proteomes" id="UP000198546"/>
    </source>
</evidence>
<dbReference type="InterPro" id="IPR020904">
    <property type="entry name" value="Sc_DH/Rdtase_CS"/>
</dbReference>
<gene>
    <name evidence="13" type="ORF">SAMN04489747_0445</name>
</gene>
<keyword evidence="2" id="KW-0560">Oxidoreductase</keyword>
<comment type="function">
    <text evidence="9">NADP-dependent dehydrogenase with broad substrate specificity acting on 3-hydroxy acids. Catalyzes the NADP-dependent oxidation of L-allo-threonine to L-2-amino-3-keto-butyrate, which is spontaneously decarboxylated into aminoacetone. Also acts on D-threonine, L-serine, D-serine, D-3-hydroxyisobutyrate, L-3-hydroxyisobutyrate, D-glycerate and L-glycerate. Able to catalyze the reduction of the malonic semialdehyde to 3-hydroxypropionic acid. YdfG is apparently supplementing RutE, the presumed malonic semialdehyde reductase involved in pyrimidine degradation since both are able to detoxify malonic semialdehyde.</text>
</comment>
<dbReference type="GO" id="GO:0035527">
    <property type="term" value="F:3-hydroxypropionate dehydrogenase (NADP+) activity"/>
    <property type="evidence" value="ECO:0007669"/>
    <property type="project" value="UniProtKB-EC"/>
</dbReference>
<dbReference type="PANTHER" id="PTHR43086">
    <property type="entry name" value="VERY-LONG-CHAIN 3-OXOOACYL-COA REDUCTASE"/>
    <property type="match status" value="1"/>
</dbReference>
<evidence type="ECO:0000256" key="6">
    <source>
        <dbReference type="ARBA" id="ARBA00044065"/>
    </source>
</evidence>
<dbReference type="RefSeq" id="WP_090590211.1">
    <property type="nucleotide sequence ID" value="NZ_LT629688.1"/>
</dbReference>
<dbReference type="AlphaFoldDB" id="A0A1G6SVK7"/>
<dbReference type="Pfam" id="PF00106">
    <property type="entry name" value="adh_short"/>
    <property type="match status" value="1"/>
</dbReference>
<evidence type="ECO:0000256" key="5">
    <source>
        <dbReference type="ARBA" id="ARBA00044059"/>
    </source>
</evidence>
<feature type="domain" description="Ketoreductase" evidence="12">
    <location>
        <begin position="6"/>
        <end position="186"/>
    </location>
</feature>
<evidence type="ECO:0000259" key="12">
    <source>
        <dbReference type="SMART" id="SM00822"/>
    </source>
</evidence>
<organism evidence="13 14">
    <name type="scientific">Auraticoccus monumenti</name>
    <dbReference type="NCBI Taxonomy" id="675864"/>
    <lineage>
        <taxon>Bacteria</taxon>
        <taxon>Bacillati</taxon>
        <taxon>Actinomycetota</taxon>
        <taxon>Actinomycetes</taxon>
        <taxon>Propionibacteriales</taxon>
        <taxon>Propionibacteriaceae</taxon>
        <taxon>Auraticoccus</taxon>
    </lineage>
</organism>
<evidence type="ECO:0000313" key="13">
    <source>
        <dbReference type="EMBL" id="SDD20980.1"/>
    </source>
</evidence>
<dbReference type="SUPFAM" id="SSF51735">
    <property type="entry name" value="NAD(P)-binding Rossmann-fold domains"/>
    <property type="match status" value="1"/>
</dbReference>
<dbReference type="PIRSF" id="PIRSF000126">
    <property type="entry name" value="11-beta-HSD1"/>
    <property type="match status" value="1"/>
</dbReference>
<dbReference type="PRINTS" id="PR00080">
    <property type="entry name" value="SDRFAMILY"/>
</dbReference>
<evidence type="ECO:0000256" key="7">
    <source>
        <dbReference type="ARBA" id="ARBA00044271"/>
    </source>
</evidence>
<dbReference type="EC" id="1.1.1.381" evidence="5"/>
<comment type="similarity">
    <text evidence="1 11">Belongs to the short-chain dehydrogenases/reductases (SDR) family.</text>
</comment>
<keyword evidence="14" id="KW-1185">Reference proteome</keyword>
<sequence>MRYAGTTALVTGASSGIGAEFARRLARRGADVVVVARRADVLDTLAATIRSETGRQVRVVAADLSEDRAGYRLAGHLAEAGVRVGTVINCAGTGLTKDFVDSSQQEISRQLRVNAEATVDVSHAFLPQLLESGEGALVNVASLTGYLPVPGMAVYAASKAFVIRFTEALAHELRGSRLTVLALSPGPTATEFYRASGTPTTGVRFQTPAEVVTTAFQALGRRNPPLSVISGTRNRWLGRVATSLPTRTLLHLTAPRPAAS</sequence>
<dbReference type="Gene3D" id="3.40.50.720">
    <property type="entry name" value="NAD(P)-binding Rossmann-like Domain"/>
    <property type="match status" value="1"/>
</dbReference>
<dbReference type="PRINTS" id="PR00081">
    <property type="entry name" value="GDHRDH"/>
</dbReference>
<evidence type="ECO:0000256" key="3">
    <source>
        <dbReference type="ARBA" id="ARBA00043812"/>
    </source>
</evidence>
<dbReference type="PROSITE" id="PS00061">
    <property type="entry name" value="ADH_SHORT"/>
    <property type="match status" value="1"/>
</dbReference>
<comment type="catalytic activity">
    <reaction evidence="3">
        <text>L-allo-threonine + NADP(+) = aminoacetone + CO2 + NADPH</text>
        <dbReference type="Rhea" id="RHEA:43524"/>
        <dbReference type="ChEBI" id="CHEBI:16526"/>
        <dbReference type="ChEBI" id="CHEBI:57783"/>
        <dbReference type="ChEBI" id="CHEBI:58320"/>
        <dbReference type="ChEBI" id="CHEBI:58349"/>
        <dbReference type="ChEBI" id="CHEBI:58585"/>
        <dbReference type="EC" id="1.1.1.381"/>
    </reaction>
</comment>
<comment type="catalytic activity">
    <reaction evidence="10">
        <text>3-hydroxypropanoate + NADP(+) = 3-oxopropanoate + NADPH + H(+)</text>
        <dbReference type="Rhea" id="RHEA:26438"/>
        <dbReference type="ChEBI" id="CHEBI:15378"/>
        <dbReference type="ChEBI" id="CHEBI:16510"/>
        <dbReference type="ChEBI" id="CHEBI:33190"/>
        <dbReference type="ChEBI" id="CHEBI:57783"/>
        <dbReference type="ChEBI" id="CHEBI:58349"/>
        <dbReference type="EC" id="1.1.1.298"/>
    </reaction>
</comment>
<dbReference type="SMART" id="SM00822">
    <property type="entry name" value="PKS_KR"/>
    <property type="match status" value="1"/>
</dbReference>